<dbReference type="EMBL" id="FQXK01000009">
    <property type="protein sequence ID" value="SHH93082.1"/>
    <property type="molecule type" value="Genomic_DNA"/>
</dbReference>
<sequence length="924" mass="107853">MEWDGIPIEQLSLSARVVKCLRSAGYNYVSQILELSIDDIESLQNIGSKSAQELVTVISHIKSGKIYLSKGIFGETIINKSEDADDGERTVLQRAFPDLKTNDVVQIKYMDQNGLYCDDLHILNCGFSPRTENALRRSGYEYISEIVALNENDINNINSFGKKSKDELYDFIETKVKLFFSGNSVTDEADLFVTALKNRYGTCEGFFDSVNIRAALNQISSVLSNADIKNNPEDYIEKVEFEKSFLSNENVKDEVIQFIKSKFNSVEWSDIRSLKIILPSIITGSVLFKQVINELCEDDYFEIQDNMIRLKYIGIDDWVNSLQDNDREAVTYRLEGLTLEAAGNRMGVTGDCVRQLIEGALDNKPRLREDAYAYWIDNYEINQEAFIYIFGVSDRIYRYLTLGEVAGNKDIEEILSDPAATKDIYLRTKEYLVKESILIGETYVPKYRNLICRQLAKMYCSENEMSYSEFYKIYNRTLEDNNLTDDERLSYPSERAFEVRLADSFYVLNRYGRKFRYYDIKKQDISNLIWSLHLDQFKNVEIGAFKLFEDNKYLMEEYGIIDGYELHNLLKKTENIWNAEGTYQVDFGRTPFIVFGDASREKQVRNLLYQVAPVSAEEFDKLYEDEYGVLSTTVAANFHKYIDEFYHNGMFETDQPLLNEKEVSFMLGYLSEDFYFTEDVQKCFSDEFGEHRKECINARTLKQLGYDVYSNYILKNSYSSAREYFEFVLTSRDLIDLDAMDSRLYYVQMFNTTLNMLRQSLDLIEYEDRQFIKFTRIQKIYPDITKERLRRYADELISAIDDAFFTVESAEHKGFDLMSAKLGVSKWFDASLVRTSDKVRFARSGGTLIFCKGEAPFTTADFIHFLLEKKEMLDYYELDSILRDEYGINIERNNLIYLIKGSDMYYDDILDRIYLSKELYYEDI</sequence>
<name>A0A1M5X0D8_BUTFI</name>
<feature type="domain" description="RNA polymerase alpha subunit C-terminal" evidence="1">
    <location>
        <begin position="120"/>
        <end position="171"/>
    </location>
</feature>
<dbReference type="RefSeq" id="WP_073386290.1">
    <property type="nucleotide sequence ID" value="NZ_FQXK01000009.1"/>
</dbReference>
<dbReference type="OrthoDB" id="95590at2"/>
<evidence type="ECO:0000313" key="2">
    <source>
        <dbReference type="EMBL" id="SHH93082.1"/>
    </source>
</evidence>
<dbReference type="Pfam" id="PF03118">
    <property type="entry name" value="RNA_pol_A_CTD"/>
    <property type="match status" value="2"/>
</dbReference>
<proteinExistence type="predicted"/>
<accession>A0A1M5X0D8</accession>
<evidence type="ECO:0000313" key="3">
    <source>
        <dbReference type="Proteomes" id="UP000184278"/>
    </source>
</evidence>
<dbReference type="GO" id="GO:0003899">
    <property type="term" value="F:DNA-directed RNA polymerase activity"/>
    <property type="evidence" value="ECO:0007669"/>
    <property type="project" value="InterPro"/>
</dbReference>
<dbReference type="InterPro" id="IPR013324">
    <property type="entry name" value="RNA_pol_sigma_r3/r4-like"/>
</dbReference>
<dbReference type="Proteomes" id="UP000184278">
    <property type="component" value="Unassembled WGS sequence"/>
</dbReference>
<dbReference type="Gene3D" id="1.10.150.20">
    <property type="entry name" value="5' to 3' exonuclease, C-terminal subdomain"/>
    <property type="match status" value="2"/>
</dbReference>
<feature type="domain" description="RNA polymerase alpha subunit C-terminal" evidence="1">
    <location>
        <begin position="6"/>
        <end position="57"/>
    </location>
</feature>
<dbReference type="SUPFAM" id="SSF88659">
    <property type="entry name" value="Sigma3 and sigma4 domains of RNA polymerase sigma factors"/>
    <property type="match status" value="1"/>
</dbReference>
<keyword evidence="3" id="KW-1185">Reference proteome</keyword>
<dbReference type="GO" id="GO:0003677">
    <property type="term" value="F:DNA binding"/>
    <property type="evidence" value="ECO:0007669"/>
    <property type="project" value="InterPro"/>
</dbReference>
<organism evidence="2 3">
    <name type="scientific">Butyrivibrio fibrisolvens DSM 3071</name>
    <dbReference type="NCBI Taxonomy" id="1121131"/>
    <lineage>
        <taxon>Bacteria</taxon>
        <taxon>Bacillati</taxon>
        <taxon>Bacillota</taxon>
        <taxon>Clostridia</taxon>
        <taxon>Lachnospirales</taxon>
        <taxon>Lachnospiraceae</taxon>
        <taxon>Butyrivibrio</taxon>
    </lineage>
</organism>
<dbReference type="GO" id="GO:0006351">
    <property type="term" value="P:DNA-templated transcription"/>
    <property type="evidence" value="ECO:0007669"/>
    <property type="project" value="InterPro"/>
</dbReference>
<evidence type="ECO:0000259" key="1">
    <source>
        <dbReference type="Pfam" id="PF03118"/>
    </source>
</evidence>
<dbReference type="AlphaFoldDB" id="A0A1M5X0D8"/>
<dbReference type="STRING" id="1121131.SAMN02745229_01206"/>
<gene>
    <name evidence="2" type="ORF">SAMN02745229_01206</name>
</gene>
<dbReference type="SUPFAM" id="SSF47789">
    <property type="entry name" value="C-terminal domain of RNA polymerase alpha subunit"/>
    <property type="match status" value="2"/>
</dbReference>
<reference evidence="3" key="1">
    <citation type="submission" date="2016-11" db="EMBL/GenBank/DDBJ databases">
        <authorList>
            <person name="Varghese N."/>
            <person name="Submissions S."/>
        </authorList>
    </citation>
    <scope>NUCLEOTIDE SEQUENCE [LARGE SCALE GENOMIC DNA]</scope>
    <source>
        <strain evidence="3">DSM 3071</strain>
    </source>
</reference>
<dbReference type="InterPro" id="IPR011260">
    <property type="entry name" value="RNAP_asu_C"/>
</dbReference>
<protein>
    <submittedName>
        <fullName evidence="2">RNA polymerase, alpha chain C terminal domain</fullName>
    </submittedName>
</protein>